<sequence length="602" mass="67278">MSVFPANQRSLPVLVAQFASRLTPARLTTQASAVLSRRFLFVLALVYIFAGLFFRDPWKSDDVAGLAAMMTTAYESGQTWLLPQLGQLAYAKNGPLPTWAGALSIWLFSPLFELFLPQPDATIAAARLPNLLWFGLIAYAVWYGSYLLGRRPEAQPLPLPFGGEPSPPDYGRMIADAALLLTLATAGIMWRLHETSEVPALIASQAMVFLAAARLLSRPRTGALLLGVALAATFLSRGLIGGLPVLAAVLCCAAPGLPLWPARRWTLAGLLLAAGLLTLWWWPAYQANPYWAQSWWHWNLNSFEWPSSETLNGSIWRDLPWFLWPTWPFALMALWQWRMWIRAPHIWLPLMMLLWPLITLWFLADPFEPEYSLLAIPSAALAAFALPTLRRGVVNSLDWFAVMCFSLACATTWLGWIALQTGWPSQIARNIARQTEGFNAQISWLAFTLAALGTLAWILLVRWRLLSKPAALWRGTVVYAGGIVLTWLLLATLWMPALDYARSYRPVSRQLAQAIAQHLQPDDCVRAYDLGLGQRASFLVFDQIDFSFGRQCSLVLQQTSQQNIETGSAAFSNDSARVLWVGKRGADRKGQEIFRLLRLNQP</sequence>
<feature type="transmembrane region" description="Helical" evidence="1">
    <location>
        <begin position="399"/>
        <end position="418"/>
    </location>
</feature>
<reference evidence="2 3" key="1">
    <citation type="submission" date="2020-07" db="EMBL/GenBank/DDBJ databases">
        <title>Pusillimonas sp. nov., isolated from poultry manure in Taiwan.</title>
        <authorList>
            <person name="Lin S.-Y."/>
            <person name="Tang Y.-S."/>
            <person name="Young C.-C."/>
        </authorList>
    </citation>
    <scope>NUCLEOTIDE SEQUENCE [LARGE SCALE GENOMIC DNA]</scope>
    <source>
        <strain evidence="2 3">CC-YST705</strain>
    </source>
</reference>
<feature type="transmembrane region" description="Helical" evidence="1">
    <location>
        <begin position="472"/>
        <end position="495"/>
    </location>
</feature>
<feature type="transmembrane region" description="Helical" evidence="1">
    <location>
        <begin position="35"/>
        <end position="54"/>
    </location>
</feature>
<keyword evidence="1" id="KW-0812">Transmembrane</keyword>
<dbReference type="RefSeq" id="WP_226952517.1">
    <property type="nucleotide sequence ID" value="NZ_JACDXW010000001.1"/>
</dbReference>
<feature type="transmembrane region" description="Helical" evidence="1">
    <location>
        <begin position="346"/>
        <end position="364"/>
    </location>
</feature>
<feature type="transmembrane region" description="Helical" evidence="1">
    <location>
        <begin position="265"/>
        <end position="282"/>
    </location>
</feature>
<proteinExistence type="predicted"/>
<feature type="transmembrane region" description="Helical" evidence="1">
    <location>
        <begin position="128"/>
        <end position="149"/>
    </location>
</feature>
<comment type="caution">
    <text evidence="2">The sequence shown here is derived from an EMBL/GenBank/DDBJ whole genome shotgun (WGS) entry which is preliminary data.</text>
</comment>
<evidence type="ECO:0000256" key="1">
    <source>
        <dbReference type="SAM" id="Phobius"/>
    </source>
</evidence>
<feature type="transmembrane region" description="Helical" evidence="1">
    <location>
        <begin position="169"/>
        <end position="191"/>
    </location>
</feature>
<evidence type="ECO:0000313" key="3">
    <source>
        <dbReference type="Proteomes" id="UP000776983"/>
    </source>
</evidence>
<feature type="transmembrane region" description="Helical" evidence="1">
    <location>
        <begin position="198"/>
        <end position="217"/>
    </location>
</feature>
<feature type="transmembrane region" description="Helical" evidence="1">
    <location>
        <begin position="370"/>
        <end position="387"/>
    </location>
</feature>
<evidence type="ECO:0000313" key="2">
    <source>
        <dbReference type="EMBL" id="MCB5362287.1"/>
    </source>
</evidence>
<keyword evidence="1" id="KW-0472">Membrane</keyword>
<dbReference type="EMBL" id="JACDXW010000001">
    <property type="protein sequence ID" value="MCB5362287.1"/>
    <property type="molecule type" value="Genomic_DNA"/>
</dbReference>
<keyword evidence="1" id="KW-1133">Transmembrane helix</keyword>
<keyword evidence="3" id="KW-1185">Reference proteome</keyword>
<feature type="transmembrane region" description="Helical" evidence="1">
    <location>
        <begin position="96"/>
        <end position="116"/>
    </location>
</feature>
<name>A0ABS8C8D9_9BURK</name>
<accession>A0ABS8C8D9</accession>
<dbReference type="Proteomes" id="UP000776983">
    <property type="component" value="Unassembled WGS sequence"/>
</dbReference>
<organism evidence="2 3">
    <name type="scientific">Mesopusillimonas faecipullorum</name>
    <dbReference type="NCBI Taxonomy" id="2755040"/>
    <lineage>
        <taxon>Bacteria</taxon>
        <taxon>Pseudomonadati</taxon>
        <taxon>Pseudomonadota</taxon>
        <taxon>Betaproteobacteria</taxon>
        <taxon>Burkholderiales</taxon>
        <taxon>Alcaligenaceae</taxon>
        <taxon>Mesopusillimonas</taxon>
    </lineage>
</organism>
<gene>
    <name evidence="2" type="ORF">H0484_00735</name>
</gene>
<protein>
    <submittedName>
        <fullName evidence="2">Glycosyltransferase</fullName>
    </submittedName>
</protein>
<feature type="transmembrane region" description="Helical" evidence="1">
    <location>
        <begin position="223"/>
        <end position="253"/>
    </location>
</feature>
<feature type="transmembrane region" description="Helical" evidence="1">
    <location>
        <begin position="438"/>
        <end position="460"/>
    </location>
</feature>